<dbReference type="EMBL" id="CP093313">
    <property type="protein sequence ID" value="UWZ81892.1"/>
    <property type="molecule type" value="Genomic_DNA"/>
</dbReference>
<evidence type="ECO:0000256" key="1">
    <source>
        <dbReference type="SAM" id="SignalP"/>
    </source>
</evidence>
<protein>
    <recommendedName>
        <fullName evidence="4">Tetratricopeptide repeat protein</fullName>
    </recommendedName>
</protein>
<reference evidence="2" key="1">
    <citation type="submission" date="2021-04" db="EMBL/GenBank/DDBJ databases">
        <title>Phylogenetic analysis of Acidobacteriaceae.</title>
        <authorList>
            <person name="Qiu L."/>
            <person name="Zhang Q."/>
        </authorList>
    </citation>
    <scope>NUCLEOTIDE SEQUENCE</scope>
    <source>
        <strain evidence="2">DSM 25168</strain>
    </source>
</reference>
<dbReference type="AlphaFoldDB" id="A0A9J7BFV4"/>
<dbReference type="Proteomes" id="UP001059380">
    <property type="component" value="Chromosome"/>
</dbReference>
<keyword evidence="3" id="KW-1185">Reference proteome</keyword>
<dbReference type="SUPFAM" id="SSF48452">
    <property type="entry name" value="TPR-like"/>
    <property type="match status" value="2"/>
</dbReference>
<dbReference type="RefSeq" id="WP_260790851.1">
    <property type="nucleotide sequence ID" value="NZ_CP093313.1"/>
</dbReference>
<evidence type="ECO:0000313" key="3">
    <source>
        <dbReference type="Proteomes" id="UP001059380"/>
    </source>
</evidence>
<proteinExistence type="predicted"/>
<evidence type="ECO:0008006" key="4">
    <source>
        <dbReference type="Google" id="ProtNLM"/>
    </source>
</evidence>
<sequence>MRGLSSVVFAAIALLLAACAAPAQAGASSVADANAALQAGQADLAISILRSLPSPDADSAQAHGIRCRVLFTLEQWDPAQPECERAVALDWQNSMNHLWLGRVLGERADNASFVTAYNLAKRARAEFEQAVQLDPKNAEALADLGEFYNSAPGVVGGGTGKAQGVAAQLDKVDPARAHELRAAIAQENHDYVGAEREFRLAIAASQHPAFQWMRLASFFRKNKRYEEMDSALQSGKAAADRDRHAGVALFNGASVLIKANRNPALAIKMLQEYLASASQTEEAPAFEAHTWLARLYKQSGDAAGAARERTAALGMASGYRPAQDLKI</sequence>
<name>A0A9J7BFV4_9BACT</name>
<gene>
    <name evidence="2" type="ORF">MOP44_15035</name>
</gene>
<feature type="chain" id="PRO_5039888098" description="Tetratricopeptide repeat protein" evidence="1">
    <location>
        <begin position="26"/>
        <end position="327"/>
    </location>
</feature>
<keyword evidence="1" id="KW-0732">Signal</keyword>
<accession>A0A9J7BFV4</accession>
<feature type="signal peptide" evidence="1">
    <location>
        <begin position="1"/>
        <end position="25"/>
    </location>
</feature>
<dbReference type="KEGG" id="orp:MOP44_15035"/>
<dbReference type="PROSITE" id="PS51257">
    <property type="entry name" value="PROKAR_LIPOPROTEIN"/>
    <property type="match status" value="1"/>
</dbReference>
<organism evidence="2 3">
    <name type="scientific">Occallatibacter riparius</name>
    <dbReference type="NCBI Taxonomy" id="1002689"/>
    <lineage>
        <taxon>Bacteria</taxon>
        <taxon>Pseudomonadati</taxon>
        <taxon>Acidobacteriota</taxon>
        <taxon>Terriglobia</taxon>
        <taxon>Terriglobales</taxon>
        <taxon>Acidobacteriaceae</taxon>
        <taxon>Occallatibacter</taxon>
    </lineage>
</organism>
<evidence type="ECO:0000313" key="2">
    <source>
        <dbReference type="EMBL" id="UWZ81892.1"/>
    </source>
</evidence>
<dbReference type="Gene3D" id="1.25.40.10">
    <property type="entry name" value="Tetratricopeptide repeat domain"/>
    <property type="match status" value="2"/>
</dbReference>
<dbReference type="InterPro" id="IPR011990">
    <property type="entry name" value="TPR-like_helical_dom_sf"/>
</dbReference>